<evidence type="ECO:0000313" key="5">
    <source>
        <dbReference type="EMBL" id="VAW27910.1"/>
    </source>
</evidence>
<dbReference type="NCBIfam" id="TIGR01730">
    <property type="entry name" value="RND_mfp"/>
    <property type="match status" value="1"/>
</dbReference>
<accession>A0A3B0UFL1</accession>
<organism evidence="5">
    <name type="scientific">hydrothermal vent metagenome</name>
    <dbReference type="NCBI Taxonomy" id="652676"/>
    <lineage>
        <taxon>unclassified sequences</taxon>
        <taxon>metagenomes</taxon>
        <taxon>ecological metagenomes</taxon>
    </lineage>
</organism>
<feature type="domain" description="CusB-like beta-barrel" evidence="3">
    <location>
        <begin position="229"/>
        <end position="271"/>
    </location>
</feature>
<evidence type="ECO:0000259" key="3">
    <source>
        <dbReference type="Pfam" id="PF25954"/>
    </source>
</evidence>
<dbReference type="InterPro" id="IPR058647">
    <property type="entry name" value="BSH_CzcB-like"/>
</dbReference>
<dbReference type="EMBL" id="UOET01000175">
    <property type="protein sequence ID" value="VAW27910.1"/>
    <property type="molecule type" value="Genomic_DNA"/>
</dbReference>
<proteinExistence type="predicted"/>
<dbReference type="Pfam" id="PF25954">
    <property type="entry name" value="Beta-barrel_RND_2"/>
    <property type="match status" value="1"/>
</dbReference>
<dbReference type="Gene3D" id="2.40.30.170">
    <property type="match status" value="1"/>
</dbReference>
<sequence>MQTRDTMDKEKMKDSVNPGSEAGKKQKKKSKTGSVLIATTLILLLLGAAVYWYVEKVGFVSTDDAYIDANKLNLSPQIMGRVVALYADEGDVVRKGELLAALDSSDMKARLNQASVSLSNAHLGIKLAQVRLDQARINLNRAEIQIKGDVIPRARYDNVLKAFQAAKVELEIAKSKISTLNSAIQVIKTELAHTKLYSNISGIIAKRWILTGDVVAPGQSVFTIYNLKNIWVTAMIEETDLSRISLGDTVNIQVDAYPDTKFTGRIFQIGSNTAALFSLIPPSNASGNFTKVTQRIPIKISIKPVRKTALKYGLLPGMSVEIKLKAKGGAGFKIR</sequence>
<dbReference type="GO" id="GO:0015562">
    <property type="term" value="F:efflux transmembrane transporter activity"/>
    <property type="evidence" value="ECO:0007669"/>
    <property type="project" value="TreeGrafter"/>
</dbReference>
<evidence type="ECO:0000256" key="2">
    <source>
        <dbReference type="SAM" id="Phobius"/>
    </source>
</evidence>
<keyword evidence="2" id="KW-1133">Transmembrane helix</keyword>
<evidence type="ECO:0000259" key="4">
    <source>
        <dbReference type="Pfam" id="PF25973"/>
    </source>
</evidence>
<feature type="domain" description="CzcB-like barrel-sandwich hybrid" evidence="4">
    <location>
        <begin position="74"/>
        <end position="224"/>
    </location>
</feature>
<feature type="transmembrane region" description="Helical" evidence="2">
    <location>
        <begin position="34"/>
        <end position="54"/>
    </location>
</feature>
<dbReference type="InterPro" id="IPR058792">
    <property type="entry name" value="Beta-barrel_RND_2"/>
</dbReference>
<dbReference type="Gene3D" id="2.40.50.100">
    <property type="match status" value="1"/>
</dbReference>
<evidence type="ECO:0000256" key="1">
    <source>
        <dbReference type="SAM" id="MobiDB-lite"/>
    </source>
</evidence>
<dbReference type="GO" id="GO:1990281">
    <property type="term" value="C:efflux pump complex"/>
    <property type="evidence" value="ECO:0007669"/>
    <property type="project" value="TreeGrafter"/>
</dbReference>
<reference evidence="5" key="1">
    <citation type="submission" date="2018-06" db="EMBL/GenBank/DDBJ databases">
        <authorList>
            <person name="Zhirakovskaya E."/>
        </authorList>
    </citation>
    <scope>NUCLEOTIDE SEQUENCE</scope>
</reference>
<gene>
    <name evidence="5" type="ORF">MNBD_BACTEROID07-2036</name>
</gene>
<keyword evidence="2" id="KW-0812">Transmembrane</keyword>
<feature type="compositionally biased region" description="Basic and acidic residues" evidence="1">
    <location>
        <begin position="1"/>
        <end position="14"/>
    </location>
</feature>
<dbReference type="SUPFAM" id="SSF111369">
    <property type="entry name" value="HlyD-like secretion proteins"/>
    <property type="match status" value="1"/>
</dbReference>
<dbReference type="InterPro" id="IPR006143">
    <property type="entry name" value="RND_pump_MFP"/>
</dbReference>
<protein>
    <submittedName>
        <fullName evidence="5">Multidrug resistance protein [function not yet clear]</fullName>
    </submittedName>
</protein>
<dbReference type="AlphaFoldDB" id="A0A3B0UFL1"/>
<dbReference type="PANTHER" id="PTHR30469:SF33">
    <property type="entry name" value="SLR1207 PROTEIN"/>
    <property type="match status" value="1"/>
</dbReference>
<name>A0A3B0UFL1_9ZZZZ</name>
<dbReference type="Pfam" id="PF25973">
    <property type="entry name" value="BSH_CzcB"/>
    <property type="match status" value="1"/>
</dbReference>
<keyword evidence="2" id="KW-0472">Membrane</keyword>
<feature type="region of interest" description="Disordered" evidence="1">
    <location>
        <begin position="1"/>
        <end position="28"/>
    </location>
</feature>
<dbReference type="PANTHER" id="PTHR30469">
    <property type="entry name" value="MULTIDRUG RESISTANCE PROTEIN MDTA"/>
    <property type="match status" value="1"/>
</dbReference>